<proteinExistence type="predicted"/>
<keyword evidence="2" id="KW-0408">Iron</keyword>
<keyword evidence="5" id="KW-1185">Reference proteome</keyword>
<sequence>MSDPFTKLESKEKITLEYLKILKEFNYPVIISTKSDDITHDEYMDVISGSNIYVRFSTTIVNPEQRDKIDRGCIPIEDLAKSAKTLGSEGIPVCFRFQPIIPGHEKFFNYILDLAASSNVKHISAEYLKCPIDANKKFGRELNHLLGGNPIDFYKKSGATKQGREYSLPAEYRAFNLAKIAFQARAKGMTFGFADNDLLLHSDGNACCSASNLYLENSNYFTANIVSLAKSKSIGEKLYFEDYLSGWIPNSAISTYLNSKARLSIIDTTKPEWLNYLQEMWTGKLGVYNPEYFDGVQITDEVDSNNLPVFVRAISKYSDIRNLNNSPVQRLSKSCNTFEKSEKLREIALF</sequence>
<name>A0A220ULI5_9GAMM</name>
<dbReference type="GO" id="GO:0046872">
    <property type="term" value="F:metal ion binding"/>
    <property type="evidence" value="ECO:0007669"/>
    <property type="project" value="UniProtKB-KW"/>
</dbReference>
<dbReference type="EMBL" id="CP022358">
    <property type="protein sequence ID" value="ASK68533.1"/>
    <property type="molecule type" value="Genomic_DNA"/>
</dbReference>
<keyword evidence="1" id="KW-0479">Metal-binding</keyword>
<evidence type="ECO:0000256" key="3">
    <source>
        <dbReference type="ARBA" id="ARBA00023014"/>
    </source>
</evidence>
<organism evidence="4 5">
    <name type="scientific">Shewanella bicestrii</name>
    <dbReference type="NCBI Taxonomy" id="2018305"/>
    <lineage>
        <taxon>Bacteria</taxon>
        <taxon>Pseudomonadati</taxon>
        <taxon>Pseudomonadota</taxon>
        <taxon>Gammaproteobacteria</taxon>
        <taxon>Alteromonadales</taxon>
        <taxon>Shewanellaceae</taxon>
        <taxon>Shewanella</taxon>
    </lineage>
</organism>
<keyword evidence="3" id="KW-0411">Iron-sulfur</keyword>
<evidence type="ECO:0000256" key="2">
    <source>
        <dbReference type="ARBA" id="ARBA00023004"/>
    </source>
</evidence>
<dbReference type="Gene3D" id="3.80.30.30">
    <property type="match status" value="1"/>
</dbReference>
<dbReference type="GO" id="GO:0051536">
    <property type="term" value="F:iron-sulfur cluster binding"/>
    <property type="evidence" value="ECO:0007669"/>
    <property type="project" value="UniProtKB-KW"/>
</dbReference>
<protein>
    <submittedName>
        <fullName evidence="4">Uncharacterized protein</fullName>
    </submittedName>
</protein>
<accession>A0A220ULI5</accession>
<dbReference type="PANTHER" id="PTHR43432">
    <property type="entry name" value="SLR0285 PROTEIN"/>
    <property type="match status" value="1"/>
</dbReference>
<reference evidence="4 5" key="1">
    <citation type="submission" date="2017-07" db="EMBL/GenBank/DDBJ databases">
        <title>Phenotypical and genomic characterization of a clinical isolate of Shewanella bicestrii sp. nov. producing an extended-spectrum beta-lactamase and a new oxacillinase variant.</title>
        <authorList>
            <person name="Jousset A.B."/>
            <person name="Bonnin R.A."/>
            <person name="Girlich D."/>
            <person name="Dabos L."/>
            <person name="Potron A."/>
            <person name="Dortet L."/>
            <person name="Glaser P."/>
            <person name="Naas T."/>
        </authorList>
    </citation>
    <scope>NUCLEOTIDE SEQUENCE [LARGE SCALE GENOMIC DNA]</scope>
    <source>
        <strain evidence="4 5">JAB-1</strain>
    </source>
</reference>
<evidence type="ECO:0000313" key="4">
    <source>
        <dbReference type="EMBL" id="ASK68533.1"/>
    </source>
</evidence>
<evidence type="ECO:0000256" key="1">
    <source>
        <dbReference type="ARBA" id="ARBA00022723"/>
    </source>
</evidence>
<evidence type="ECO:0000313" key="5">
    <source>
        <dbReference type="Proteomes" id="UP000198367"/>
    </source>
</evidence>
<dbReference type="PANTHER" id="PTHR43432:SF3">
    <property type="entry name" value="SLR0285 PROTEIN"/>
    <property type="match status" value="1"/>
</dbReference>
<gene>
    <name evidence="4" type="ORF">CF168_06410</name>
</gene>
<dbReference type="Proteomes" id="UP000198367">
    <property type="component" value="Chromosome"/>
</dbReference>
<dbReference type="AlphaFoldDB" id="A0A220ULI5"/>
<dbReference type="KEGG" id="sbj:CF168_06410"/>
<dbReference type="InterPro" id="IPR040086">
    <property type="entry name" value="MJ0683-like"/>
</dbReference>